<accession>A0A178I071</accession>
<proteinExistence type="predicted"/>
<dbReference type="AlphaFoldDB" id="A0A178I071"/>
<evidence type="ECO:0000313" key="2">
    <source>
        <dbReference type="Proteomes" id="UP000078389"/>
    </source>
</evidence>
<dbReference type="OrthoDB" id="8304570at2"/>
<dbReference type="EMBL" id="LVVY01000079">
    <property type="protein sequence ID" value="OAM77714.1"/>
    <property type="molecule type" value="Genomic_DNA"/>
</dbReference>
<dbReference type="STRING" id="1770058.A3840_08795"/>
<name>A0A178I071_9HYPH</name>
<keyword evidence="2" id="KW-1185">Reference proteome</keyword>
<comment type="caution">
    <text evidence="1">The sequence shown here is derived from an EMBL/GenBank/DDBJ whole genome shotgun (WGS) entry which is preliminary data.</text>
</comment>
<sequence>MTIASSNSILFSDGSDIPSRVEHAPSSAKAVAAQKRRLAKLDAKRPDWINCPANDNQAWPLAQWLRKDGNEVLLKVAERYRAIYDVSVVEVPLIGTVPDDIYNVPIDNRTHTREDGTVVYKGQRKVKSAIGQFDGDDGTYKVVPVSDDVTNEMVATGQVFPRKPAKPVPRKWNGDRLIIEAIDCRKIIRRLQAALGPLMEPFEDAVLHGETLSAIGEARGATGKASSAPAGRVLVMMGLEVVQRELAAVDREGN</sequence>
<reference evidence="1 2" key="1">
    <citation type="submission" date="2016-03" db="EMBL/GenBank/DDBJ databases">
        <title>Genome sequencing of Devosia sp. S37.</title>
        <authorList>
            <person name="Mohd Nor M."/>
        </authorList>
    </citation>
    <scope>NUCLEOTIDE SEQUENCE [LARGE SCALE GENOMIC DNA]</scope>
    <source>
        <strain evidence="1 2">S37</strain>
    </source>
</reference>
<organism evidence="1 2">
    <name type="scientific">Devosia elaeis</name>
    <dbReference type="NCBI Taxonomy" id="1770058"/>
    <lineage>
        <taxon>Bacteria</taxon>
        <taxon>Pseudomonadati</taxon>
        <taxon>Pseudomonadota</taxon>
        <taxon>Alphaproteobacteria</taxon>
        <taxon>Hyphomicrobiales</taxon>
        <taxon>Devosiaceae</taxon>
        <taxon>Devosia</taxon>
    </lineage>
</organism>
<dbReference type="Proteomes" id="UP000078389">
    <property type="component" value="Unassembled WGS sequence"/>
</dbReference>
<gene>
    <name evidence="1" type="ORF">A3840_08795</name>
</gene>
<evidence type="ECO:0000313" key="1">
    <source>
        <dbReference type="EMBL" id="OAM77714.1"/>
    </source>
</evidence>
<protein>
    <submittedName>
        <fullName evidence="1">Uncharacterized protein</fullName>
    </submittedName>
</protein>
<dbReference type="RefSeq" id="WP_067454982.1">
    <property type="nucleotide sequence ID" value="NZ_LVVY01000079.1"/>
</dbReference>